<protein>
    <recommendedName>
        <fullName evidence="3">Restriction endonuclease</fullName>
    </recommendedName>
</protein>
<sequence>MTRFSMKDPFVLRLYKIRNVKKYDEFLELLEEVLDEAAERIYSSLNKNSVVSTYKALCESAETNIKDIDELKKHIILLQKKLEDDISCRIVDHLDAKGFVSSHDPNNKGHVDILVQNQSKKFKWIGEAKLYDGNRYHQKGLYQLINDYSTGGKFESGGVLIYLNKTQYSVKDVMQSWDTHLKELAKDPKNRLENFTSEFDEHTSSIFYSQHIHHKSGDPYRIRHCCLDIRIDF</sequence>
<accession>A0A1Z9Z227</accession>
<gene>
    <name evidence="1" type="ORF">CAP51_02645</name>
</gene>
<evidence type="ECO:0008006" key="3">
    <source>
        <dbReference type="Google" id="ProtNLM"/>
    </source>
</evidence>
<comment type="caution">
    <text evidence="1">The sequence shown here is derived from an EMBL/GenBank/DDBJ whole genome shotgun (WGS) entry which is preliminary data.</text>
</comment>
<keyword evidence="2" id="KW-1185">Reference proteome</keyword>
<name>A0A1Z9Z227_9GAMM</name>
<evidence type="ECO:0000313" key="2">
    <source>
        <dbReference type="Proteomes" id="UP000196536"/>
    </source>
</evidence>
<evidence type="ECO:0000313" key="1">
    <source>
        <dbReference type="EMBL" id="OUY08533.1"/>
    </source>
</evidence>
<reference evidence="1 2" key="1">
    <citation type="submission" date="2017-05" db="EMBL/GenBank/DDBJ databases">
        <title>Acinetobacter populi ANC 5415 (= PBJ7), whole genome shotgun sequencing project.</title>
        <authorList>
            <person name="Nemec A."/>
            <person name="Radolfova-Krizova L."/>
        </authorList>
    </citation>
    <scope>NUCLEOTIDE SEQUENCE [LARGE SCALE GENOMIC DNA]</scope>
    <source>
        <strain evidence="1 2">PBJ7</strain>
    </source>
</reference>
<dbReference type="RefSeq" id="WP_087619200.1">
    <property type="nucleotide sequence ID" value="NZ_NEXX01000001.1"/>
</dbReference>
<dbReference type="EMBL" id="NEXX01000001">
    <property type="protein sequence ID" value="OUY08533.1"/>
    <property type="molecule type" value="Genomic_DNA"/>
</dbReference>
<proteinExistence type="predicted"/>
<dbReference type="OrthoDB" id="509598at2"/>
<dbReference type="Proteomes" id="UP000196536">
    <property type="component" value="Unassembled WGS sequence"/>
</dbReference>
<organism evidence="1 2">
    <name type="scientific">Acinetobacter populi</name>
    <dbReference type="NCBI Taxonomy" id="1582270"/>
    <lineage>
        <taxon>Bacteria</taxon>
        <taxon>Pseudomonadati</taxon>
        <taxon>Pseudomonadota</taxon>
        <taxon>Gammaproteobacteria</taxon>
        <taxon>Moraxellales</taxon>
        <taxon>Moraxellaceae</taxon>
        <taxon>Acinetobacter</taxon>
    </lineage>
</organism>
<dbReference type="AlphaFoldDB" id="A0A1Z9Z227"/>